<dbReference type="InterPro" id="IPR029063">
    <property type="entry name" value="SAM-dependent_MTases_sf"/>
</dbReference>
<reference evidence="2 3" key="1">
    <citation type="submission" date="2022-03" db="EMBL/GenBank/DDBJ databases">
        <title>Plant growth promoting endophytes with ACC deaminase activity.</title>
        <authorList>
            <person name="Charles T."/>
            <person name="Van Dyk A."/>
            <person name="Cheng J."/>
            <person name="Heil J."/>
        </authorList>
    </citation>
    <scope>NUCLEOTIDE SEQUENCE [LARGE SCALE GENOMIC DNA]</scope>
    <source>
        <strain evidence="2 3">8R6</strain>
    </source>
</reference>
<keyword evidence="2" id="KW-0808">Transferase</keyword>
<protein>
    <submittedName>
        <fullName evidence="2">Class I SAM-dependent methyltransferase</fullName>
    </submittedName>
</protein>
<name>A0ABY8MML2_9PSED</name>
<dbReference type="Proteomes" id="UP001243713">
    <property type="component" value="Chromosome"/>
</dbReference>
<dbReference type="GO" id="GO:0032259">
    <property type="term" value="P:methylation"/>
    <property type="evidence" value="ECO:0007669"/>
    <property type="project" value="UniProtKB-KW"/>
</dbReference>
<dbReference type="GO" id="GO:0008168">
    <property type="term" value="F:methyltransferase activity"/>
    <property type="evidence" value="ECO:0007669"/>
    <property type="project" value="UniProtKB-KW"/>
</dbReference>
<accession>A0ABY8MML2</accession>
<gene>
    <name evidence="2" type="ORF">MOQ58_17765</name>
</gene>
<sequence>MITDTRRINEMSYTAFVAFVNQTNVPPGSYSTLTKWKNNSNLNAESKVLEVACTTGFSINALVKDVGCNGVGIDLCKDSVGQARINASEMGLGDKVDFKAVDGTLFTSESEFSHVVVGAGLGFFPQPQLMVDNICRLLGPSGYLLASPFYTVGEIPQKMLKQAETVFGITPTVQGYKDVMQLYKGFDVYFEERLEPLAETEKELHHYCESTVERAGALHQIDDESVKSAMYDRLYSIKKMSNDLRQYQGYNVLVLRYDAQRYPNRYVELF</sequence>
<feature type="domain" description="Methyltransferase" evidence="1">
    <location>
        <begin position="44"/>
        <end position="166"/>
    </location>
</feature>
<organism evidence="2 3">
    <name type="scientific">Pseudomonas migulae</name>
    <dbReference type="NCBI Taxonomy" id="78543"/>
    <lineage>
        <taxon>Bacteria</taxon>
        <taxon>Pseudomonadati</taxon>
        <taxon>Pseudomonadota</taxon>
        <taxon>Gammaproteobacteria</taxon>
        <taxon>Pseudomonadales</taxon>
        <taxon>Pseudomonadaceae</taxon>
        <taxon>Pseudomonas</taxon>
    </lineage>
</organism>
<evidence type="ECO:0000259" key="1">
    <source>
        <dbReference type="Pfam" id="PF13847"/>
    </source>
</evidence>
<keyword evidence="2" id="KW-0489">Methyltransferase</keyword>
<proteinExistence type="predicted"/>
<dbReference type="Pfam" id="PF13847">
    <property type="entry name" value="Methyltransf_31"/>
    <property type="match status" value="1"/>
</dbReference>
<dbReference type="EMBL" id="CP093428">
    <property type="protein sequence ID" value="WGK88379.1"/>
    <property type="molecule type" value="Genomic_DNA"/>
</dbReference>
<evidence type="ECO:0000313" key="2">
    <source>
        <dbReference type="EMBL" id="WGK88379.1"/>
    </source>
</evidence>
<evidence type="ECO:0000313" key="3">
    <source>
        <dbReference type="Proteomes" id="UP001243713"/>
    </source>
</evidence>
<dbReference type="Gene3D" id="3.40.50.150">
    <property type="entry name" value="Vaccinia Virus protein VP39"/>
    <property type="match status" value="1"/>
</dbReference>
<dbReference type="CDD" id="cd02440">
    <property type="entry name" value="AdoMet_MTases"/>
    <property type="match status" value="1"/>
</dbReference>
<dbReference type="InterPro" id="IPR025714">
    <property type="entry name" value="Methyltranfer_dom"/>
</dbReference>
<keyword evidence="3" id="KW-1185">Reference proteome</keyword>
<dbReference type="RefSeq" id="WP_280161539.1">
    <property type="nucleotide sequence ID" value="NZ_CP093428.1"/>
</dbReference>
<dbReference type="SUPFAM" id="SSF53335">
    <property type="entry name" value="S-adenosyl-L-methionine-dependent methyltransferases"/>
    <property type="match status" value="1"/>
</dbReference>